<dbReference type="EMBL" id="JAVHJS010000007">
    <property type="protein sequence ID" value="KAK2852217.1"/>
    <property type="molecule type" value="Genomic_DNA"/>
</dbReference>
<feature type="compositionally biased region" description="Basic and acidic residues" evidence="1">
    <location>
        <begin position="1"/>
        <end position="17"/>
    </location>
</feature>
<keyword evidence="3" id="KW-1185">Reference proteome</keyword>
<evidence type="ECO:0000256" key="1">
    <source>
        <dbReference type="SAM" id="MobiDB-lite"/>
    </source>
</evidence>
<feature type="region of interest" description="Disordered" evidence="1">
    <location>
        <begin position="1"/>
        <end position="46"/>
    </location>
</feature>
<accession>A0AA88N6N1</accession>
<protein>
    <submittedName>
        <fullName evidence="2">Uncharacterized protein</fullName>
    </submittedName>
</protein>
<feature type="region of interest" description="Disordered" evidence="1">
    <location>
        <begin position="63"/>
        <end position="83"/>
    </location>
</feature>
<sequence>MGEYHREAEYSPDRDEAPGGAEDLFYEEAPSGTTGNPTDTGPQHEEHHLMQEDHLLELRLKMRRPNGGGSSGVGAVKEGEIHW</sequence>
<reference evidence="2" key="1">
    <citation type="submission" date="2023-08" db="EMBL/GenBank/DDBJ databases">
        <title>Pelteobagrus vachellii genome.</title>
        <authorList>
            <person name="Liu H."/>
        </authorList>
    </citation>
    <scope>NUCLEOTIDE SEQUENCE</scope>
    <source>
        <strain evidence="2">PRFRI_2022a</strain>
        <tissue evidence="2">Muscle</tissue>
    </source>
</reference>
<evidence type="ECO:0000313" key="2">
    <source>
        <dbReference type="EMBL" id="KAK2852217.1"/>
    </source>
</evidence>
<dbReference type="AlphaFoldDB" id="A0AA88N6N1"/>
<comment type="caution">
    <text evidence="2">The sequence shown here is derived from an EMBL/GenBank/DDBJ whole genome shotgun (WGS) entry which is preliminary data.</text>
</comment>
<dbReference type="Proteomes" id="UP001187315">
    <property type="component" value="Unassembled WGS sequence"/>
</dbReference>
<name>A0AA88N6N1_TACVA</name>
<feature type="compositionally biased region" description="Polar residues" evidence="1">
    <location>
        <begin position="31"/>
        <end position="41"/>
    </location>
</feature>
<organism evidence="2 3">
    <name type="scientific">Tachysurus vachellii</name>
    <name type="common">Darkbarbel catfish</name>
    <name type="synonym">Pelteobagrus vachellii</name>
    <dbReference type="NCBI Taxonomy" id="175792"/>
    <lineage>
        <taxon>Eukaryota</taxon>
        <taxon>Metazoa</taxon>
        <taxon>Chordata</taxon>
        <taxon>Craniata</taxon>
        <taxon>Vertebrata</taxon>
        <taxon>Euteleostomi</taxon>
        <taxon>Actinopterygii</taxon>
        <taxon>Neopterygii</taxon>
        <taxon>Teleostei</taxon>
        <taxon>Ostariophysi</taxon>
        <taxon>Siluriformes</taxon>
        <taxon>Bagridae</taxon>
        <taxon>Tachysurus</taxon>
    </lineage>
</organism>
<gene>
    <name evidence="2" type="ORF">Q7C36_007418</name>
</gene>
<proteinExistence type="predicted"/>
<evidence type="ECO:0000313" key="3">
    <source>
        <dbReference type="Proteomes" id="UP001187315"/>
    </source>
</evidence>